<dbReference type="Gene3D" id="3.30.1360.20">
    <property type="entry name" value="Transcriptional coactivator/pterin dehydratase"/>
    <property type="match status" value="1"/>
</dbReference>
<evidence type="ECO:0000256" key="3">
    <source>
        <dbReference type="ARBA" id="ARBA00013252"/>
    </source>
</evidence>
<dbReference type="EMBL" id="RQGC01000012">
    <property type="protein sequence ID" value="TGL39359.1"/>
    <property type="molecule type" value="Genomic_DNA"/>
</dbReference>
<evidence type="ECO:0000256" key="1">
    <source>
        <dbReference type="ARBA" id="ARBA00001554"/>
    </source>
</evidence>
<dbReference type="AlphaFoldDB" id="A0A5F1ZPF5"/>
<name>A0A5F1ZPF5_9LEPT</name>
<dbReference type="SUPFAM" id="SSF55248">
    <property type="entry name" value="PCD-like"/>
    <property type="match status" value="1"/>
</dbReference>
<keyword evidence="4" id="KW-0456">Lyase</keyword>
<dbReference type="PANTHER" id="PTHR12599">
    <property type="entry name" value="PTERIN-4-ALPHA-CARBINOLAMINE DEHYDRATASE"/>
    <property type="match status" value="1"/>
</dbReference>
<dbReference type="RefSeq" id="WP_135646553.1">
    <property type="nucleotide sequence ID" value="NZ_RQER01000005.1"/>
</dbReference>
<dbReference type="OrthoDB" id="9800108at2"/>
<dbReference type="Proteomes" id="UP000297273">
    <property type="component" value="Unassembled WGS sequence"/>
</dbReference>
<dbReference type="InterPro" id="IPR001533">
    <property type="entry name" value="Pterin_deHydtase"/>
</dbReference>
<dbReference type="EMBL" id="RQER01000005">
    <property type="protein sequence ID" value="TGK01753.1"/>
    <property type="molecule type" value="Genomic_DNA"/>
</dbReference>
<reference evidence="5 8" key="2">
    <citation type="journal article" date="2019" name="PLoS Negl. Trop. Dis.">
        <title>Revisiting the worldwide diversity of Leptospira species in the environment.</title>
        <authorList>
            <person name="Vincent A.T."/>
            <person name="Schiettekatte O."/>
            <person name="Bourhy P."/>
            <person name="Veyrier F.J."/>
            <person name="Picardeau M."/>
        </authorList>
    </citation>
    <scope>NUCLEOTIDE SEQUENCE [LARGE SCALE GENOMIC DNA]</scope>
    <source>
        <strain evidence="6">201702690</strain>
        <strain evidence="5 8">SSW18</strain>
    </source>
</reference>
<comment type="catalytic activity">
    <reaction evidence="1">
        <text>(4aS,6R)-4a-hydroxy-L-erythro-5,6,7,8-tetrahydrobiopterin = (6R)-L-erythro-6,7-dihydrobiopterin + H2O</text>
        <dbReference type="Rhea" id="RHEA:11920"/>
        <dbReference type="ChEBI" id="CHEBI:15377"/>
        <dbReference type="ChEBI" id="CHEBI:15642"/>
        <dbReference type="ChEBI" id="CHEBI:43120"/>
        <dbReference type="EC" id="4.2.1.96"/>
    </reaction>
</comment>
<comment type="caution">
    <text evidence="5">The sequence shown here is derived from an EMBL/GenBank/DDBJ whole genome shotgun (WGS) entry which is preliminary data.</text>
</comment>
<evidence type="ECO:0000256" key="2">
    <source>
        <dbReference type="ARBA" id="ARBA00006472"/>
    </source>
</evidence>
<dbReference type="GO" id="GO:0006729">
    <property type="term" value="P:tetrahydrobiopterin biosynthetic process"/>
    <property type="evidence" value="ECO:0007669"/>
    <property type="project" value="InterPro"/>
</dbReference>
<evidence type="ECO:0000313" key="7">
    <source>
        <dbReference type="Proteomes" id="UP000297273"/>
    </source>
</evidence>
<dbReference type="CDD" id="cd00488">
    <property type="entry name" value="PCD_DCoH"/>
    <property type="match status" value="1"/>
</dbReference>
<dbReference type="GO" id="GO:0008124">
    <property type="term" value="F:4-alpha-hydroxytetrahydrobiopterin dehydratase activity"/>
    <property type="evidence" value="ECO:0007669"/>
    <property type="project" value="UniProtKB-EC"/>
</dbReference>
<evidence type="ECO:0000313" key="6">
    <source>
        <dbReference type="EMBL" id="TGL39359.1"/>
    </source>
</evidence>
<keyword evidence="7" id="KW-1185">Reference proteome</keyword>
<dbReference type="Proteomes" id="UP000297946">
    <property type="component" value="Unassembled WGS sequence"/>
</dbReference>
<gene>
    <name evidence="5" type="ORF">EHO57_08070</name>
    <name evidence="6" type="ORF">EHQ53_14830</name>
</gene>
<reference evidence="6" key="1">
    <citation type="submission" date="2018-10" db="EMBL/GenBank/DDBJ databases">
        <authorList>
            <person name="Vincent A.T."/>
            <person name="Schiettekatte O."/>
            <person name="Bourhy P."/>
            <person name="Veyrier F.J."/>
            <person name="Picardeau M."/>
        </authorList>
    </citation>
    <scope>NUCLEOTIDE SEQUENCE</scope>
    <source>
        <strain evidence="6">201702690</strain>
    </source>
</reference>
<proteinExistence type="inferred from homology"/>
<evidence type="ECO:0000256" key="4">
    <source>
        <dbReference type="ARBA" id="ARBA00023239"/>
    </source>
</evidence>
<dbReference type="Pfam" id="PF01329">
    <property type="entry name" value="Pterin_4a"/>
    <property type="match status" value="1"/>
</dbReference>
<dbReference type="PANTHER" id="PTHR12599:SF0">
    <property type="entry name" value="PTERIN-4-ALPHA-CARBINOLAMINE DEHYDRATASE"/>
    <property type="match status" value="1"/>
</dbReference>
<organism evidence="5 8">
    <name type="scientific">Leptospira langatensis</name>
    <dbReference type="NCBI Taxonomy" id="2484983"/>
    <lineage>
        <taxon>Bacteria</taxon>
        <taxon>Pseudomonadati</taxon>
        <taxon>Spirochaetota</taxon>
        <taxon>Spirochaetia</taxon>
        <taxon>Leptospirales</taxon>
        <taxon>Leptospiraceae</taxon>
        <taxon>Leptospira</taxon>
    </lineage>
</organism>
<dbReference type="InterPro" id="IPR036428">
    <property type="entry name" value="PCD_sf"/>
</dbReference>
<sequence length="102" mass="11894">MVDSPKLLSIEELRKELPQFWTIIENSDIPKIQRIYNFNRYMDCLAMVNRLAELANEMDHHPDILLTYGAVKVEIFTHSLKGVSTFDLQYAKFAEKLFASMP</sequence>
<accession>A0A5F1ZPF5</accession>
<comment type="similarity">
    <text evidence="2">Belongs to the pterin-4-alpha-carbinolamine dehydratase family.</text>
</comment>
<evidence type="ECO:0000313" key="8">
    <source>
        <dbReference type="Proteomes" id="UP000297946"/>
    </source>
</evidence>
<dbReference type="EC" id="4.2.1.96" evidence="3"/>
<evidence type="ECO:0000313" key="5">
    <source>
        <dbReference type="EMBL" id="TGK01753.1"/>
    </source>
</evidence>
<protein>
    <recommendedName>
        <fullName evidence="3">4a-hydroxytetrahydrobiopterin dehydratase</fullName>
        <ecNumber evidence="3">4.2.1.96</ecNumber>
    </recommendedName>
</protein>